<evidence type="ECO:0000313" key="1">
    <source>
        <dbReference type="EMBL" id="KAK4009872.1"/>
    </source>
</evidence>
<protein>
    <submittedName>
        <fullName evidence="1">Uncharacterized protein</fullName>
    </submittedName>
</protein>
<proteinExistence type="predicted"/>
<sequence length="69" mass="8214">MARNHSDLNPFTDILQFLKDLFCSPERMKIAFDYLKLDVKMFIFPDYHGFVRRKVASNEGNFDERITLP</sequence>
<accession>A0ABQ9ZAE7</accession>
<comment type="caution">
    <text evidence="1">The sequence shown here is derived from an EMBL/GenBank/DDBJ whole genome shotgun (WGS) entry which is preliminary data.</text>
</comment>
<gene>
    <name evidence="1" type="ORF">OUZ56_019015</name>
</gene>
<keyword evidence="2" id="KW-1185">Reference proteome</keyword>
<organism evidence="1 2">
    <name type="scientific">Daphnia magna</name>
    <dbReference type="NCBI Taxonomy" id="35525"/>
    <lineage>
        <taxon>Eukaryota</taxon>
        <taxon>Metazoa</taxon>
        <taxon>Ecdysozoa</taxon>
        <taxon>Arthropoda</taxon>
        <taxon>Crustacea</taxon>
        <taxon>Branchiopoda</taxon>
        <taxon>Diplostraca</taxon>
        <taxon>Cladocera</taxon>
        <taxon>Anomopoda</taxon>
        <taxon>Daphniidae</taxon>
        <taxon>Daphnia</taxon>
    </lineage>
</organism>
<dbReference type="Proteomes" id="UP001234178">
    <property type="component" value="Unassembled WGS sequence"/>
</dbReference>
<reference evidence="1 2" key="1">
    <citation type="journal article" date="2023" name="Nucleic Acids Res.">
        <title>The hologenome of Daphnia magna reveals possible DNA methylation and microbiome-mediated evolution of the host genome.</title>
        <authorList>
            <person name="Chaturvedi A."/>
            <person name="Li X."/>
            <person name="Dhandapani V."/>
            <person name="Marshall H."/>
            <person name="Kissane S."/>
            <person name="Cuenca-Cambronero M."/>
            <person name="Asole G."/>
            <person name="Calvet F."/>
            <person name="Ruiz-Romero M."/>
            <person name="Marangio P."/>
            <person name="Guigo R."/>
            <person name="Rago D."/>
            <person name="Mirbahai L."/>
            <person name="Eastwood N."/>
            <person name="Colbourne J.K."/>
            <person name="Zhou J."/>
            <person name="Mallon E."/>
            <person name="Orsini L."/>
        </authorList>
    </citation>
    <scope>NUCLEOTIDE SEQUENCE [LARGE SCALE GENOMIC DNA]</scope>
    <source>
        <strain evidence="1">LRV0_1</strain>
    </source>
</reference>
<name>A0ABQ9ZAE7_9CRUS</name>
<dbReference type="EMBL" id="JAOYFB010000003">
    <property type="protein sequence ID" value="KAK4009872.1"/>
    <property type="molecule type" value="Genomic_DNA"/>
</dbReference>
<evidence type="ECO:0000313" key="2">
    <source>
        <dbReference type="Proteomes" id="UP001234178"/>
    </source>
</evidence>